<accession>A0R875</accession>
<keyword evidence="1" id="KW-0614">Plasmid</keyword>
<dbReference type="RefSeq" id="WP_011733952.1">
    <property type="nucleotide sequence ID" value="NC_008608.1"/>
</dbReference>
<evidence type="ECO:0000313" key="2">
    <source>
        <dbReference type="Proteomes" id="UP000006732"/>
    </source>
</evidence>
<organism evidence="1 2">
    <name type="scientific">Pelobacter propionicus (strain DSM 2379 / NBRC 103807 / OttBd1)</name>
    <dbReference type="NCBI Taxonomy" id="338966"/>
    <lineage>
        <taxon>Bacteria</taxon>
        <taxon>Pseudomonadati</taxon>
        <taxon>Thermodesulfobacteriota</taxon>
        <taxon>Desulfuromonadia</taxon>
        <taxon>Desulfuromonadales</taxon>
        <taxon>Desulfuromonadaceae</taxon>
        <taxon>Pelobacter</taxon>
    </lineage>
</organism>
<dbReference type="Proteomes" id="UP000006732">
    <property type="component" value="Plasmid pPRO2"/>
</dbReference>
<geneLocation type="plasmid" evidence="1 2">
    <name>pPRO2</name>
</geneLocation>
<reference evidence="1 2" key="1">
    <citation type="submission" date="2006-10" db="EMBL/GenBank/DDBJ databases">
        <title>Complete sequence of plasmid pPRO2 of Pelobacter propionicus DSM 2379.</title>
        <authorList>
            <consortium name="US DOE Joint Genome Institute"/>
            <person name="Copeland A."/>
            <person name="Lucas S."/>
            <person name="Lapidus A."/>
            <person name="Barry K."/>
            <person name="Detter J.C."/>
            <person name="Glavina del Rio T."/>
            <person name="Hammon N."/>
            <person name="Israni S."/>
            <person name="Dalin E."/>
            <person name="Tice H."/>
            <person name="Pitluck S."/>
            <person name="Saunders E."/>
            <person name="Brettin T."/>
            <person name="Bruce D."/>
            <person name="Han C."/>
            <person name="Tapia R."/>
            <person name="Schmutz J."/>
            <person name="Larimer F."/>
            <person name="Land M."/>
            <person name="Hauser L."/>
            <person name="Kyrpides N."/>
            <person name="Kim E."/>
            <person name="Lovley D."/>
            <person name="Richardson P."/>
        </authorList>
    </citation>
    <scope>NUCLEOTIDE SEQUENCE [LARGE SCALE GENOMIC DNA]</scope>
    <source>
        <strain evidence="2">DSM 2379 / NBRC 103807 / OttBd1</strain>
        <plasmid evidence="2">Plasmid pPRO2</plasmid>
    </source>
</reference>
<proteinExistence type="predicted"/>
<evidence type="ECO:0008006" key="3">
    <source>
        <dbReference type="Google" id="ProtNLM"/>
    </source>
</evidence>
<dbReference type="KEGG" id="ppd:Ppro_3854"/>
<dbReference type="OrthoDB" id="9777312at2"/>
<dbReference type="EMBL" id="CP000484">
    <property type="protein sequence ID" value="ABL01442.1"/>
    <property type="molecule type" value="Genomic_DNA"/>
</dbReference>
<protein>
    <recommendedName>
        <fullName evidence="3">Restriction endonuclease</fullName>
    </recommendedName>
</protein>
<dbReference type="AlphaFoldDB" id="A0R875"/>
<keyword evidence="2" id="KW-1185">Reference proteome</keyword>
<gene>
    <name evidence="1" type="ordered locus">Ppro_3854</name>
</gene>
<name>A0R875_PELPD</name>
<sequence length="334" mass="38499">MKQEEFEHVLDGVCVKLTDEANRTAFQSAGQFEHRVREVLQEAIQSDTSIIIDFTPHPQAFPDIAIGRFGVEVKFSLNDTWRSVANSVLETNRIESVEKVYLVFGKMGGVPEVRWGDYEQSVIHVRTSHVPRFEVELFTSRSLFELMGISYDEFRTLQMEDKMHHIRTYARSRLKNGERLWWLEDTPDAEHTLPIQARLYTSLTTTEKIKLRAEAALLCPSIVKSGRSKNKYDDVVLYLLTYHGVICHQARDLFSAGSVANPENDDNGGIYIERALKLVEPEMIEAALRMEDALFVEYWGESVQPEQRIRRWLEKADAIARDWTPSKSLFLSIQ</sequence>
<evidence type="ECO:0000313" key="1">
    <source>
        <dbReference type="EMBL" id="ABL01442.1"/>
    </source>
</evidence>
<dbReference type="REBASE" id="13987">
    <property type="entry name" value="PprDORF3855P"/>
</dbReference>
<dbReference type="HOGENOM" id="CLU_063874_1_0_7"/>